<keyword evidence="2" id="KW-0812">Transmembrane</keyword>
<proteinExistence type="predicted"/>
<organism evidence="3 4">
    <name type="scientific">Gymnopilus junonius</name>
    <name type="common">Spectacular rustgill mushroom</name>
    <name type="synonym">Gymnopilus spectabilis subsp. junonius</name>
    <dbReference type="NCBI Taxonomy" id="109634"/>
    <lineage>
        <taxon>Eukaryota</taxon>
        <taxon>Fungi</taxon>
        <taxon>Dikarya</taxon>
        <taxon>Basidiomycota</taxon>
        <taxon>Agaricomycotina</taxon>
        <taxon>Agaricomycetes</taxon>
        <taxon>Agaricomycetidae</taxon>
        <taxon>Agaricales</taxon>
        <taxon>Agaricineae</taxon>
        <taxon>Hymenogastraceae</taxon>
        <taxon>Gymnopilus</taxon>
    </lineage>
</organism>
<sequence length="688" mass="74121">MNESEPTSAFKAAASFLPTLNFGNGLIEIAALTTLIGSSTAGDLILGNRGAAGLVWGSISAFGSSSVIKACASAASPGWLRQMLGLRTPSSDKAMGMDLFLAPGKKVAKRMRGTLDDPGPLGVSCLSDDPDGTPMEKSPKIKEHHTYRDIYAFDSTTSVMLSELSSTSADSPPVIHTHYHYAFYRPHHLRFQITVLSLSLFKALEIYTLLTQGGILVSLLSGIPFLFSFVSGVCLEVHDIITARRPVEVDGHLDLVAASPLPTTKRVGGPKKVVLGASPNTHTGPWWKFFWIVTGTLQTLTIVFSYFLLGQQRTEFVFVWAGFQLFWVIARILIFNLTEHTHPMSDRPMKGSRLESLSSSMKLRVANLVLAVGNYQAHMHPRNIDAYLDDSFSTRQIARLLAPENMSEVFPLQPRHARAHSNTSLNTLVPSPSTASFSSSSLSVASEKTLSAPAPRTSKVNILAVIGDTALSSAAWMLGNSKFGPMDLYDSCIVVFEVTSSPLSSSTTINSINSEKPTSRIVAVPSARVFSARSQWFDIIAASNEDALEPLFIPRGAGSQVNADEKTWLYWVPCENGEWLQIKSTTSLSAPSTSTSSNSLSTSPSASNPNLSSTPPSKPSSLPRLGNTSTAKVYSVLGHQLAEVLDDKQLSGLLGAGKLNISLKDAQEVRGVVDVSRRASEALMAFLR</sequence>
<keyword evidence="4" id="KW-1185">Reference proteome</keyword>
<feature type="region of interest" description="Disordered" evidence="1">
    <location>
        <begin position="591"/>
        <end position="625"/>
    </location>
</feature>
<evidence type="ECO:0000313" key="3">
    <source>
        <dbReference type="EMBL" id="KAF8904706.1"/>
    </source>
</evidence>
<comment type="caution">
    <text evidence="3">The sequence shown here is derived from an EMBL/GenBank/DDBJ whole genome shotgun (WGS) entry which is preliminary data.</text>
</comment>
<keyword evidence="2" id="KW-0472">Membrane</keyword>
<dbReference type="AlphaFoldDB" id="A0A9P5TQ53"/>
<evidence type="ECO:0000256" key="1">
    <source>
        <dbReference type="SAM" id="MobiDB-lite"/>
    </source>
</evidence>
<gene>
    <name evidence="3" type="ORF">CPB84DRAFT_653203</name>
</gene>
<dbReference type="EMBL" id="JADNYJ010000025">
    <property type="protein sequence ID" value="KAF8904706.1"/>
    <property type="molecule type" value="Genomic_DNA"/>
</dbReference>
<keyword evidence="2" id="KW-1133">Transmembrane helix</keyword>
<evidence type="ECO:0000313" key="4">
    <source>
        <dbReference type="Proteomes" id="UP000724874"/>
    </source>
</evidence>
<name>A0A9P5TQ53_GYMJU</name>
<dbReference type="Proteomes" id="UP000724874">
    <property type="component" value="Unassembled WGS sequence"/>
</dbReference>
<feature type="transmembrane region" description="Helical" evidence="2">
    <location>
        <begin position="206"/>
        <end position="227"/>
    </location>
</feature>
<feature type="transmembrane region" description="Helical" evidence="2">
    <location>
        <begin position="289"/>
        <end position="309"/>
    </location>
</feature>
<protein>
    <submittedName>
        <fullName evidence="3">Uncharacterized protein</fullName>
    </submittedName>
</protein>
<feature type="compositionally biased region" description="Low complexity" evidence="1">
    <location>
        <begin position="591"/>
        <end position="623"/>
    </location>
</feature>
<reference evidence="3" key="1">
    <citation type="submission" date="2020-11" db="EMBL/GenBank/DDBJ databases">
        <authorList>
            <consortium name="DOE Joint Genome Institute"/>
            <person name="Ahrendt S."/>
            <person name="Riley R."/>
            <person name="Andreopoulos W."/>
            <person name="LaButti K."/>
            <person name="Pangilinan J."/>
            <person name="Ruiz-duenas F.J."/>
            <person name="Barrasa J.M."/>
            <person name="Sanchez-Garcia M."/>
            <person name="Camarero S."/>
            <person name="Miyauchi S."/>
            <person name="Serrano A."/>
            <person name="Linde D."/>
            <person name="Babiker R."/>
            <person name="Drula E."/>
            <person name="Ayuso-Fernandez I."/>
            <person name="Pacheco R."/>
            <person name="Padilla G."/>
            <person name="Ferreira P."/>
            <person name="Barriuso J."/>
            <person name="Kellner H."/>
            <person name="Castanera R."/>
            <person name="Alfaro M."/>
            <person name="Ramirez L."/>
            <person name="Pisabarro A.G."/>
            <person name="Kuo A."/>
            <person name="Tritt A."/>
            <person name="Lipzen A."/>
            <person name="He G."/>
            <person name="Yan M."/>
            <person name="Ng V."/>
            <person name="Cullen D."/>
            <person name="Martin F."/>
            <person name="Rosso M.-N."/>
            <person name="Henrissat B."/>
            <person name="Hibbett D."/>
            <person name="Martinez A.T."/>
            <person name="Grigoriev I.V."/>
        </authorList>
    </citation>
    <scope>NUCLEOTIDE SEQUENCE</scope>
    <source>
        <strain evidence="3">AH 44721</strain>
    </source>
</reference>
<evidence type="ECO:0000256" key="2">
    <source>
        <dbReference type="SAM" id="Phobius"/>
    </source>
</evidence>
<accession>A0A9P5TQ53</accession>
<dbReference type="OrthoDB" id="3024632at2759"/>
<feature type="transmembrane region" description="Helical" evidence="2">
    <location>
        <begin position="316"/>
        <end position="337"/>
    </location>
</feature>